<dbReference type="OrthoDB" id="4356994at2759"/>
<name>A0A9P7LBW6_9HYPO</name>
<proteinExistence type="predicted"/>
<dbReference type="PANTHER" id="PTHR47785">
    <property type="entry name" value="ZN(II)2CYS6 TRANSCRIPTION FACTOR (EUROFUNG)-RELATED-RELATED"/>
    <property type="match status" value="1"/>
</dbReference>
<organism evidence="1 2">
    <name type="scientific">Fusarium xylarioides</name>
    <dbReference type="NCBI Taxonomy" id="221167"/>
    <lineage>
        <taxon>Eukaryota</taxon>
        <taxon>Fungi</taxon>
        <taxon>Dikarya</taxon>
        <taxon>Ascomycota</taxon>
        <taxon>Pezizomycotina</taxon>
        <taxon>Sordariomycetes</taxon>
        <taxon>Hypocreomycetidae</taxon>
        <taxon>Hypocreales</taxon>
        <taxon>Nectriaceae</taxon>
        <taxon>Fusarium</taxon>
        <taxon>Fusarium fujikuroi species complex</taxon>
    </lineage>
</organism>
<dbReference type="EMBL" id="JADFTT010000097">
    <property type="protein sequence ID" value="KAG5768597.1"/>
    <property type="molecule type" value="Genomic_DNA"/>
</dbReference>
<dbReference type="CDD" id="cd12148">
    <property type="entry name" value="fungal_TF_MHR"/>
    <property type="match status" value="1"/>
</dbReference>
<keyword evidence="2" id="KW-1185">Reference proteome</keyword>
<dbReference type="Proteomes" id="UP000750502">
    <property type="component" value="Unassembled WGS sequence"/>
</dbReference>
<evidence type="ECO:0000313" key="1">
    <source>
        <dbReference type="EMBL" id="KAG5768597.1"/>
    </source>
</evidence>
<reference evidence="1" key="1">
    <citation type="journal article" date="2020" name="bioRxiv">
        <title>Historical genomics reveals the evolutionary mechanisms behind multiple outbreaks of the host-specific coffee wilt pathogen Fusarium xylarioides.</title>
        <authorList>
            <person name="Peck D."/>
            <person name="Nowell R.W."/>
            <person name="Flood J."/>
            <person name="Ryan M.J."/>
            <person name="Barraclough T.G."/>
        </authorList>
    </citation>
    <scope>NUCLEOTIDE SEQUENCE</scope>
    <source>
        <strain evidence="1">IMI 127659i</strain>
    </source>
</reference>
<reference evidence="1" key="2">
    <citation type="submission" date="2020-10" db="EMBL/GenBank/DDBJ databases">
        <authorList>
            <person name="Peck L.D."/>
            <person name="Nowell R.W."/>
            <person name="Flood J."/>
            <person name="Ryan M.J."/>
            <person name="Barraclough T.G."/>
        </authorList>
    </citation>
    <scope>NUCLEOTIDE SEQUENCE</scope>
    <source>
        <strain evidence="1">IMI 127659i</strain>
    </source>
</reference>
<protein>
    <submittedName>
        <fullName evidence="1">Uncharacterized protein</fullName>
    </submittedName>
</protein>
<accession>A0A9P7LBW6</accession>
<evidence type="ECO:0000313" key="2">
    <source>
        <dbReference type="Proteomes" id="UP000750502"/>
    </source>
</evidence>
<gene>
    <name evidence="1" type="ORF">H9Q72_003909</name>
</gene>
<sequence length="256" mass="27280">MRPVCGSCVASQSTCVYEGPEEDHSSFDPASIAILQRLNQVLESVGDIPGIIKANVETVLKNTASPASRVDACSDSQGLNSDDITAPSRILSVESVLDWSILAGIVASGHILEALSDTKAGRGHASSLTCGADNVSGRNVELRRTTVDEKEIPRLVCQFLQHVHPVNPILDVDEIYSYTLRISETGVTWDGESCIVLIACALGCIAKPYDTMVTSPSETSTASSIESQAEELEIASAYFELARQRLGLLDQSLLAA</sequence>
<dbReference type="PANTHER" id="PTHR47785:SF5">
    <property type="entry name" value="ZN(II)2CYS6 TRANSCRIPTION FACTOR (EUROFUNG)"/>
    <property type="match status" value="1"/>
</dbReference>
<dbReference type="InterPro" id="IPR053181">
    <property type="entry name" value="EcdB-like_regulator"/>
</dbReference>
<dbReference type="AlphaFoldDB" id="A0A9P7LBW6"/>
<comment type="caution">
    <text evidence="1">The sequence shown here is derived from an EMBL/GenBank/DDBJ whole genome shotgun (WGS) entry which is preliminary data.</text>
</comment>